<dbReference type="InterPro" id="IPR036322">
    <property type="entry name" value="WD40_repeat_dom_sf"/>
</dbReference>
<dbReference type="Pfam" id="PF22939">
    <property type="entry name" value="WHD_GPIID"/>
    <property type="match status" value="1"/>
</dbReference>
<feature type="domain" description="Nephrocystin 3-like N-terminal" evidence="7">
    <location>
        <begin position="356"/>
        <end position="523"/>
    </location>
</feature>
<feature type="domain" description="GPI inositol-deacylase winged helix" evidence="6">
    <location>
        <begin position="626"/>
        <end position="715"/>
    </location>
</feature>
<dbReference type="PROSITE" id="PS50294">
    <property type="entry name" value="WD_REPEATS_REGION"/>
    <property type="match status" value="8"/>
</dbReference>
<dbReference type="Pfam" id="PF01048">
    <property type="entry name" value="PNP_UDP_1"/>
    <property type="match status" value="1"/>
</dbReference>
<feature type="repeat" description="WD" evidence="4">
    <location>
        <begin position="1575"/>
        <end position="1616"/>
    </location>
</feature>
<comment type="caution">
    <text evidence="8">The sequence shown here is derived from an EMBL/GenBank/DDBJ whole genome shotgun (WGS) entry which is preliminary data.</text>
</comment>
<protein>
    <submittedName>
        <fullName evidence="8">Uncharacterized protein</fullName>
    </submittedName>
</protein>
<dbReference type="PANTHER" id="PTHR46082:SF11">
    <property type="entry name" value="AAA+ ATPASE DOMAIN-CONTAINING PROTEIN-RELATED"/>
    <property type="match status" value="1"/>
</dbReference>
<feature type="repeat" description="WD" evidence="4">
    <location>
        <begin position="1626"/>
        <end position="1651"/>
    </location>
</feature>
<dbReference type="SMART" id="SM00248">
    <property type="entry name" value="ANK"/>
    <property type="match status" value="7"/>
</dbReference>
<dbReference type="Gene3D" id="2.130.10.10">
    <property type="entry name" value="YVTN repeat-like/Quinoprotein amine dehydrogenase"/>
    <property type="match status" value="4"/>
</dbReference>
<dbReference type="PROSITE" id="PS00678">
    <property type="entry name" value="WD_REPEATS_1"/>
    <property type="match status" value="4"/>
</dbReference>
<dbReference type="SUPFAM" id="SSF53167">
    <property type="entry name" value="Purine and uridine phosphorylases"/>
    <property type="match status" value="1"/>
</dbReference>
<dbReference type="InterPro" id="IPR000845">
    <property type="entry name" value="Nucleoside_phosphorylase_d"/>
</dbReference>
<dbReference type="InterPro" id="IPR027417">
    <property type="entry name" value="P-loop_NTPase"/>
</dbReference>
<dbReference type="SUPFAM" id="SSF50998">
    <property type="entry name" value="Quinoprotein alcohol dehydrogenase-like"/>
    <property type="match status" value="1"/>
</dbReference>
<dbReference type="InterPro" id="IPR015943">
    <property type="entry name" value="WD40/YVTN_repeat-like_dom_sf"/>
</dbReference>
<gene>
    <name evidence="8" type="ORF">FE257_012334</name>
</gene>
<dbReference type="Pfam" id="PF12796">
    <property type="entry name" value="Ank_2"/>
    <property type="match status" value="2"/>
</dbReference>
<feature type="repeat" description="WD" evidence="4">
    <location>
        <begin position="1327"/>
        <end position="1368"/>
    </location>
</feature>
<dbReference type="InterPro" id="IPR011047">
    <property type="entry name" value="Quinoprotein_ADH-like_sf"/>
</dbReference>
<dbReference type="SUPFAM" id="SSF48403">
    <property type="entry name" value="Ankyrin repeat"/>
    <property type="match status" value="1"/>
</dbReference>
<name>A0AAD4CGG9_ASPNN</name>
<dbReference type="PRINTS" id="PR00320">
    <property type="entry name" value="GPROTEINBRPT"/>
</dbReference>
<dbReference type="Gene3D" id="3.40.50.1580">
    <property type="entry name" value="Nucleoside phosphorylase domain"/>
    <property type="match status" value="1"/>
</dbReference>
<dbReference type="Gene3D" id="3.40.50.300">
    <property type="entry name" value="P-loop containing nucleotide triphosphate hydrolases"/>
    <property type="match status" value="1"/>
</dbReference>
<dbReference type="InterPro" id="IPR035994">
    <property type="entry name" value="Nucleoside_phosphorylase_sf"/>
</dbReference>
<dbReference type="EMBL" id="VCAU01000088">
    <property type="protein sequence ID" value="KAF9885862.1"/>
    <property type="molecule type" value="Genomic_DNA"/>
</dbReference>
<feature type="repeat" description="WD" evidence="4">
    <location>
        <begin position="1659"/>
        <end position="1700"/>
    </location>
</feature>
<organism evidence="8 9">
    <name type="scientific">Aspergillus nanangensis</name>
    <dbReference type="NCBI Taxonomy" id="2582783"/>
    <lineage>
        <taxon>Eukaryota</taxon>
        <taxon>Fungi</taxon>
        <taxon>Dikarya</taxon>
        <taxon>Ascomycota</taxon>
        <taxon>Pezizomycotina</taxon>
        <taxon>Eurotiomycetes</taxon>
        <taxon>Eurotiomycetidae</taxon>
        <taxon>Eurotiales</taxon>
        <taxon>Aspergillaceae</taxon>
        <taxon>Aspergillus</taxon>
        <taxon>Aspergillus subgen. Circumdati</taxon>
    </lineage>
</organism>
<feature type="domain" description="Nucleoside phosphorylase" evidence="5">
    <location>
        <begin position="13"/>
        <end position="285"/>
    </location>
</feature>
<keyword evidence="1 4" id="KW-0853">WD repeat</keyword>
<keyword evidence="9" id="KW-1185">Reference proteome</keyword>
<dbReference type="GO" id="GO:0009116">
    <property type="term" value="P:nucleoside metabolic process"/>
    <property type="evidence" value="ECO:0007669"/>
    <property type="project" value="InterPro"/>
</dbReference>
<feature type="repeat" description="WD" evidence="4">
    <location>
        <begin position="1492"/>
        <end position="1533"/>
    </location>
</feature>
<keyword evidence="2" id="KW-0677">Repeat</keyword>
<dbReference type="InterPro" id="IPR020472">
    <property type="entry name" value="WD40_PAC1"/>
</dbReference>
<evidence type="ECO:0000259" key="7">
    <source>
        <dbReference type="Pfam" id="PF24883"/>
    </source>
</evidence>
<dbReference type="PROSITE" id="PS50088">
    <property type="entry name" value="ANK_REPEAT"/>
    <property type="match status" value="3"/>
</dbReference>
<dbReference type="PROSITE" id="PS50297">
    <property type="entry name" value="ANK_REP_REGION"/>
    <property type="match status" value="2"/>
</dbReference>
<feature type="repeat" description="ANK" evidence="3">
    <location>
        <begin position="898"/>
        <end position="930"/>
    </location>
</feature>
<feature type="repeat" description="WD" evidence="4">
    <location>
        <begin position="1451"/>
        <end position="1492"/>
    </location>
</feature>
<dbReference type="InterPro" id="IPR036770">
    <property type="entry name" value="Ankyrin_rpt-contain_sf"/>
</dbReference>
<dbReference type="InterPro" id="IPR053137">
    <property type="entry name" value="NLR-like"/>
</dbReference>
<accession>A0AAD4CGG9</accession>
<dbReference type="Gene3D" id="1.25.40.20">
    <property type="entry name" value="Ankyrin repeat-containing domain"/>
    <property type="match status" value="1"/>
</dbReference>
<dbReference type="Pfam" id="PF00400">
    <property type="entry name" value="WD40"/>
    <property type="match status" value="9"/>
</dbReference>
<feature type="repeat" description="WD" evidence="4">
    <location>
        <begin position="1533"/>
        <end position="1574"/>
    </location>
</feature>
<dbReference type="GO" id="GO:0003824">
    <property type="term" value="F:catalytic activity"/>
    <property type="evidence" value="ECO:0007669"/>
    <property type="project" value="InterPro"/>
</dbReference>
<feature type="repeat" description="WD" evidence="4">
    <location>
        <begin position="1369"/>
        <end position="1410"/>
    </location>
</feature>
<feature type="repeat" description="ANK" evidence="3">
    <location>
        <begin position="1000"/>
        <end position="1032"/>
    </location>
</feature>
<feature type="repeat" description="ANK" evidence="3">
    <location>
        <begin position="966"/>
        <end position="998"/>
    </location>
</feature>
<dbReference type="InterPro" id="IPR019775">
    <property type="entry name" value="WD40_repeat_CS"/>
</dbReference>
<dbReference type="PANTHER" id="PTHR46082">
    <property type="entry name" value="ATP/GTP-BINDING PROTEIN-RELATED"/>
    <property type="match status" value="1"/>
</dbReference>
<evidence type="ECO:0000256" key="3">
    <source>
        <dbReference type="PROSITE-ProRule" id="PRU00023"/>
    </source>
</evidence>
<evidence type="ECO:0000256" key="4">
    <source>
        <dbReference type="PROSITE-ProRule" id="PRU00221"/>
    </source>
</evidence>
<proteinExistence type="predicted"/>
<dbReference type="InterPro" id="IPR001680">
    <property type="entry name" value="WD40_rpt"/>
</dbReference>
<dbReference type="CDD" id="cd00200">
    <property type="entry name" value="WD40"/>
    <property type="match status" value="1"/>
</dbReference>
<evidence type="ECO:0000259" key="6">
    <source>
        <dbReference type="Pfam" id="PF22939"/>
    </source>
</evidence>
<dbReference type="SMART" id="SM00320">
    <property type="entry name" value="WD40"/>
    <property type="match status" value="9"/>
</dbReference>
<evidence type="ECO:0000256" key="2">
    <source>
        <dbReference type="ARBA" id="ARBA00022737"/>
    </source>
</evidence>
<dbReference type="Proteomes" id="UP001194746">
    <property type="component" value="Unassembled WGS sequence"/>
</dbReference>
<dbReference type="SUPFAM" id="SSF50978">
    <property type="entry name" value="WD40 repeat-like"/>
    <property type="match status" value="1"/>
</dbReference>
<evidence type="ECO:0000259" key="5">
    <source>
        <dbReference type="Pfam" id="PF01048"/>
    </source>
</evidence>
<reference evidence="8" key="2">
    <citation type="submission" date="2020-02" db="EMBL/GenBank/DDBJ databases">
        <authorList>
            <person name="Gilchrist C.L.M."/>
            <person name="Chooi Y.-H."/>
        </authorList>
    </citation>
    <scope>NUCLEOTIDE SEQUENCE</scope>
    <source>
        <strain evidence="8">MST-FP2251</strain>
    </source>
</reference>
<dbReference type="InterPro" id="IPR054471">
    <property type="entry name" value="GPIID_WHD"/>
</dbReference>
<keyword evidence="3" id="KW-0040">ANK repeat</keyword>
<evidence type="ECO:0000313" key="8">
    <source>
        <dbReference type="EMBL" id="KAF9885862.1"/>
    </source>
</evidence>
<sequence>MSSVDLSHGDYTVAWICALPLEMAAAEVILEETHKTLPQSRADQNVYTLGKLSGHNVVIACLPCGVYGTTSSATVLTQMRSTFPGLQFGLMVGIGGGVPSQSTDIRLGDVVVSVPTQGFGGVIQYDYGKALHDGTFQRTGSLNKPPQTLLSAISKTSSDSMRRGLDIESRISKILNMCPEMGKQFSRPDKDRLFHAGYIHSDENPDCSTCDQSQLVKRPPRTDESHIHYGLIASGNQVMKNAKTRDTIAQDLGILCFEMEAAGLMDHIPCLVIRGICDYCDSHKNKVWQGYAALAAAVYSQVLLSVVPVQAYDTQRIHMQTQETTALSERQIAVLKKLYASQYKDRKDRNTDRIPGTCDWFVTHPIFLAWQASKASQMLWASANPGCGKSVLAKYLADSIFTKSMSCAVGYFFFKEDFEDQKSITNALCRVLHQLFDQIHHLLTEVIIEQFETRDIITSSFSELWNIILSVAKGGNAGEIILLFDALDEREGSGCSQFTEALRRLYTDEGRHDFNLKILLTSRPYNRIRQGFRPLEIPGQPIIHLKNFYEIDLFIQARVEDVKARLRLTEDERNILLERLCCVPNRTYLWVYLTLDLFKDKDLINENGIVEVTSNLPQSVDEAYERILARSTDFQKAKKLLEIVVGAVRPLSLQEMNLALALEEHHCSLSELTLEPDGRFRETIPGICGLFVTIVDSKVYLLHQTAREFLIQEATERTPKFHWRHSVILQETHYILAKICLQYLLLKDFENTSLSTKDVPTLTDDYVFLEYSSTYWANHLLESSIKVDSMISSLLQICDADTLCCQTWLRVYWASLTTEFPTDFTSLMVASYFGLKPVVKHLIQTRIIDLEAKDAVHGRTALSWAAGRGQSAIVELLTKRSWKSAFQRKAVVDSEDMHNRTPLSWAILNGHEDTARLLLQARAAVDKADDIGGTPLYYAISRDHRELSRHMMNSRRGAQIRSTDRLQNVLLISAAQNGHEPVVRMLLDQGVDVELKDHDCDRTLLSWAAGNGHIAVVNILLEAGADLQSKDRKYRQTPLSWAIENGHTLVKRLLLQKAGLNLEGLRKKIGYTVGAVVPLLQHPLSVEALGRLLMISQLDIANQLHSFDPLRMVLNMPTDLNALVNFIYSKGKAWLFNTDTVFQASEGKIHKNIATKCLQTMEISLKQNICMLSSCATDRKAIDNQSLNQYLPEELRYSCCNWVYHLKESNEVLEDEILGFLEEHFLHWMEAMSIMGKVSGVIHMLDTLKSLNITPAQRLSEFLSDAQQFSLKNIEIADSAPLQPYFSGIAFAPEESIVRRTFKDKPLTMMTALPATNQLRNPILQTLKGHLNGVHSVAFSPNSEIVASGSGDATVRLWHTTTGKDLQILQGHSDYISTVAFSPDDQIVASGSRDATVRLWVAKTGADLQTLRGHSGSVHTIAFSFDGRVLASCSFDTALLWDVESGKKLHTLPHLDWINTVVFSPNSSMVASACFDGTVRLWDTETGKSLLILSHFDIAYTVCFSPDGLMMASRSKDYSVTLWSTTTGENLLVLLHSARVSTVTFSPDGIMLASGSQDGIVQLWDTKTGKRLCIFQGHSKNVHSVSFHPNDQTLVSASEDNTIRLWNTTTGGKLRTIQSDLVCFNTVAVSADGLMMVSGGQDSVVRLWDLDFKKRPQGLQGHSDTVNAVAVSPDRRRVVSRSVDQNIRLWDSTTGALCRSVFPTDAVSFMRFSSDGSFLGTGRGIVDIRPFDSDHYPISEEPAPQVCLRGEWVTIGGVKTLWLPVEYRRPSCFATNAGVIVLGYDDGRVCILNFRGIPSSPDESVLTC</sequence>
<dbReference type="Pfam" id="PF24883">
    <property type="entry name" value="NPHP3_N"/>
    <property type="match status" value="1"/>
</dbReference>
<feature type="repeat" description="WD" evidence="4">
    <location>
        <begin position="1411"/>
        <end position="1451"/>
    </location>
</feature>
<dbReference type="SUPFAM" id="SSF52540">
    <property type="entry name" value="P-loop containing nucleoside triphosphate hydrolases"/>
    <property type="match status" value="1"/>
</dbReference>
<dbReference type="InterPro" id="IPR056884">
    <property type="entry name" value="NPHP3-like_N"/>
</dbReference>
<dbReference type="PROSITE" id="PS50082">
    <property type="entry name" value="WD_REPEATS_2"/>
    <property type="match status" value="9"/>
</dbReference>
<evidence type="ECO:0000313" key="9">
    <source>
        <dbReference type="Proteomes" id="UP001194746"/>
    </source>
</evidence>
<reference evidence="8" key="1">
    <citation type="journal article" date="2019" name="Beilstein J. Org. Chem.">
        <title>Nanangenines: drimane sesquiterpenoids as the dominant metabolite cohort of a novel Australian fungus, Aspergillus nanangensis.</title>
        <authorList>
            <person name="Lacey H.J."/>
            <person name="Gilchrist C.L.M."/>
            <person name="Crombie A."/>
            <person name="Kalaitzis J.A."/>
            <person name="Vuong D."/>
            <person name="Rutledge P.J."/>
            <person name="Turner P."/>
            <person name="Pitt J.I."/>
            <person name="Lacey E."/>
            <person name="Chooi Y.H."/>
            <person name="Piggott A.M."/>
        </authorList>
    </citation>
    <scope>NUCLEOTIDE SEQUENCE</scope>
    <source>
        <strain evidence="8">MST-FP2251</strain>
    </source>
</reference>
<dbReference type="InterPro" id="IPR002110">
    <property type="entry name" value="Ankyrin_rpt"/>
</dbReference>
<evidence type="ECO:0000256" key="1">
    <source>
        <dbReference type="ARBA" id="ARBA00022574"/>
    </source>
</evidence>